<dbReference type="Proteomes" id="UP000238701">
    <property type="component" value="Unassembled WGS sequence"/>
</dbReference>
<proteinExistence type="predicted"/>
<gene>
    <name evidence="2" type="ORF">SBA1_30031</name>
</gene>
<evidence type="ECO:0000313" key="3">
    <source>
        <dbReference type="Proteomes" id="UP000238701"/>
    </source>
</evidence>
<dbReference type="InterPro" id="IPR029044">
    <property type="entry name" value="Nucleotide-diphossugar_trans"/>
</dbReference>
<dbReference type="PANTHER" id="PTHR43685">
    <property type="entry name" value="GLYCOSYLTRANSFERASE"/>
    <property type="match status" value="1"/>
</dbReference>
<reference evidence="3" key="1">
    <citation type="submission" date="2018-02" db="EMBL/GenBank/DDBJ databases">
        <authorList>
            <person name="Hausmann B."/>
        </authorList>
    </citation>
    <scope>NUCLEOTIDE SEQUENCE [LARGE SCALE GENOMIC DNA]</scope>
    <source>
        <strain evidence="3">Peat soil MAG SbA1</strain>
    </source>
</reference>
<organism evidence="2 3">
    <name type="scientific">Candidatus Sulfotelmatobacter kueseliae</name>
    <dbReference type="NCBI Taxonomy" id="2042962"/>
    <lineage>
        <taxon>Bacteria</taxon>
        <taxon>Pseudomonadati</taxon>
        <taxon>Acidobacteriota</taxon>
        <taxon>Terriglobia</taxon>
        <taxon>Terriglobales</taxon>
        <taxon>Candidatus Korobacteraceae</taxon>
        <taxon>Candidatus Sulfotelmatobacter</taxon>
    </lineage>
</organism>
<evidence type="ECO:0000313" key="2">
    <source>
        <dbReference type="EMBL" id="SPF40180.1"/>
    </source>
</evidence>
<name>A0A2U3KKV3_9BACT</name>
<dbReference type="Pfam" id="PF00535">
    <property type="entry name" value="Glycos_transf_2"/>
    <property type="match status" value="1"/>
</dbReference>
<feature type="domain" description="Glycosyltransferase 2-like" evidence="1">
    <location>
        <begin position="15"/>
        <end position="146"/>
    </location>
</feature>
<dbReference type="EMBL" id="OMOD01000122">
    <property type="protein sequence ID" value="SPF40180.1"/>
    <property type="molecule type" value="Genomic_DNA"/>
</dbReference>
<dbReference type="SUPFAM" id="SSF53448">
    <property type="entry name" value="Nucleotide-diphospho-sugar transferases"/>
    <property type="match status" value="1"/>
</dbReference>
<dbReference type="CDD" id="cd00761">
    <property type="entry name" value="Glyco_tranf_GTA_type"/>
    <property type="match status" value="1"/>
</dbReference>
<evidence type="ECO:0000259" key="1">
    <source>
        <dbReference type="Pfam" id="PF00535"/>
    </source>
</evidence>
<dbReference type="Gene3D" id="3.90.550.10">
    <property type="entry name" value="Spore Coat Polysaccharide Biosynthesis Protein SpsA, Chain A"/>
    <property type="match status" value="1"/>
</dbReference>
<dbReference type="OrthoDB" id="9800276at2"/>
<dbReference type="AlphaFoldDB" id="A0A2U3KKV3"/>
<dbReference type="PANTHER" id="PTHR43685:SF2">
    <property type="entry name" value="GLYCOSYLTRANSFERASE 2-LIKE DOMAIN-CONTAINING PROTEIN"/>
    <property type="match status" value="1"/>
</dbReference>
<dbReference type="InterPro" id="IPR050834">
    <property type="entry name" value="Glycosyltransf_2"/>
</dbReference>
<dbReference type="InterPro" id="IPR001173">
    <property type="entry name" value="Glyco_trans_2-like"/>
</dbReference>
<dbReference type="GO" id="GO:0016740">
    <property type="term" value="F:transferase activity"/>
    <property type="evidence" value="ECO:0007669"/>
    <property type="project" value="UniProtKB-KW"/>
</dbReference>
<protein>
    <submittedName>
        <fullName evidence="2">Glycosyltransferase</fullName>
    </submittedName>
</protein>
<sequence length="309" mass="35581">MVRRQQYCGAYVLLTAAYNEEAYIERTIQSVVSQTLRPRRWVIVDDDSTDRSGQIVQSYAEKHDFIKLLRVTKKAGHSFAAKVVALRKGEELLRGLEYDFIGNLDADLSLEHRYFEELIRHFLAHPELGLAGGFVYEDDGNGFRGRWFNSVSNVSHAAQLVRRQCYEGIGGYAVLKYGGEDWYAQTCAKMKGWQVESIPRLKIFHHRHTGASSHPIRNAFRLGRLDYSFGSDPMFEVVKCLRRLKERPRFVAAMTRLLGFAWCYLSGEEKAVPAEFAAYLRKEQRSRVSSLFSTQTFRFSLRSSNRQVP</sequence>
<keyword evidence="2" id="KW-0808">Transferase</keyword>
<accession>A0A2U3KKV3</accession>